<sequence>MQATQQQTGSYLKDLTRRARTWLMLSAATSSIACILFILQLCALAALVDNLTFKGQPLDTSVTDCIIILALSVSSFIFQWLADMTGKEGGLHISASVQRDALIHLTKAGPAGCAKQPAGQLITTMTEAAEALEPYFSQYIPRAVMMVVLPIVILGIVFHFDIWSFVILACTGPLIPFFMVLVGYSAQSIMDRQWTQLVLMGSSFLDSLRGLMTLRLNGQTTNSITRLERQTEAHRHATFSVMRVAFLTSATLEFFASLSVAMVAVIFGSRLLAGTADFRSAFIVLVLAPEYFIPLRNFSSSYHARQNAMAAAKQLQTLFTLPEYAVARQSASEPVSSAAPVTMLKLNDISASYEKALILKQISAEIRKGQLTAVSGESGSGKTTLLYTLMGFLPLRSGSVAAYDAGGAQHPLTEENIAWVPQRPLMAFGSIADNLRLGAPEATDDDLKNATRQAGIFDFIMTLPEGFNTQAGERGARLSGGQIRRLSLARALLRNPDILCLDEPTANLDPDTADTIIEMLKSCAKTRIVLVATHDQKLISAAQQVLHINENGSLSALTEKAVA</sequence>
<dbReference type="PANTHER" id="PTHR24221">
    <property type="entry name" value="ATP-BINDING CASSETTE SUB-FAMILY B"/>
    <property type="match status" value="1"/>
</dbReference>
<dbReference type="SUPFAM" id="SSF52540">
    <property type="entry name" value="P-loop containing nucleoside triphosphate hydrolases"/>
    <property type="match status" value="1"/>
</dbReference>
<evidence type="ECO:0000259" key="9">
    <source>
        <dbReference type="PROSITE" id="PS50929"/>
    </source>
</evidence>
<keyword evidence="3" id="KW-0547">Nucleotide-binding</keyword>
<dbReference type="PROSITE" id="PS50893">
    <property type="entry name" value="ABC_TRANSPORTER_2"/>
    <property type="match status" value="1"/>
</dbReference>
<dbReference type="InterPro" id="IPR027417">
    <property type="entry name" value="P-loop_NTPase"/>
</dbReference>
<evidence type="ECO:0000313" key="10">
    <source>
        <dbReference type="EMBL" id="MCX2563403.1"/>
    </source>
</evidence>
<reference evidence="10 11" key="1">
    <citation type="submission" date="2022-11" db="EMBL/GenBank/DDBJ databases">
        <title>Genome sequencing of Acetobacter type strain.</title>
        <authorList>
            <person name="Heo J."/>
            <person name="Lee D."/>
            <person name="Han B.-H."/>
            <person name="Hong S.-B."/>
            <person name="Kwon S.-W."/>
        </authorList>
    </citation>
    <scope>NUCLEOTIDE SEQUENCE [LARGE SCALE GENOMIC DNA]</scope>
    <source>
        <strain evidence="10 11">KACC 21253</strain>
    </source>
</reference>
<dbReference type="InterPro" id="IPR003593">
    <property type="entry name" value="AAA+_ATPase"/>
</dbReference>
<dbReference type="Pfam" id="PF00664">
    <property type="entry name" value="ABC_membrane"/>
    <property type="match status" value="1"/>
</dbReference>
<dbReference type="InterPro" id="IPR036640">
    <property type="entry name" value="ABC1_TM_sf"/>
</dbReference>
<name>A0ABT3QDP0_9PROT</name>
<dbReference type="SMART" id="SM00382">
    <property type="entry name" value="AAA"/>
    <property type="match status" value="1"/>
</dbReference>
<organism evidence="10 11">
    <name type="scientific">Acetobacter thailandicus</name>
    <dbReference type="NCBI Taxonomy" id="1502842"/>
    <lineage>
        <taxon>Bacteria</taxon>
        <taxon>Pseudomonadati</taxon>
        <taxon>Pseudomonadota</taxon>
        <taxon>Alphaproteobacteria</taxon>
        <taxon>Acetobacterales</taxon>
        <taxon>Acetobacteraceae</taxon>
        <taxon>Acetobacter</taxon>
    </lineage>
</organism>
<keyword evidence="5 7" id="KW-1133">Transmembrane helix</keyword>
<dbReference type="Gene3D" id="3.40.50.300">
    <property type="entry name" value="P-loop containing nucleotide triphosphate hydrolases"/>
    <property type="match status" value="1"/>
</dbReference>
<dbReference type="CDD" id="cd18584">
    <property type="entry name" value="ABC_6TM_AarD_CydD"/>
    <property type="match status" value="1"/>
</dbReference>
<protein>
    <submittedName>
        <fullName evidence="10">Thiol reductant ABC exporter subunit CydD</fullName>
    </submittedName>
</protein>
<dbReference type="Pfam" id="PF00005">
    <property type="entry name" value="ABC_tran"/>
    <property type="match status" value="1"/>
</dbReference>
<keyword evidence="6 7" id="KW-0472">Membrane</keyword>
<evidence type="ECO:0000256" key="5">
    <source>
        <dbReference type="ARBA" id="ARBA00022989"/>
    </source>
</evidence>
<evidence type="ECO:0000256" key="6">
    <source>
        <dbReference type="ARBA" id="ARBA00023136"/>
    </source>
</evidence>
<dbReference type="InterPro" id="IPR011527">
    <property type="entry name" value="ABC1_TM_dom"/>
</dbReference>
<dbReference type="SUPFAM" id="SSF90123">
    <property type="entry name" value="ABC transporter transmembrane region"/>
    <property type="match status" value="1"/>
</dbReference>
<keyword evidence="11" id="KW-1185">Reference proteome</keyword>
<evidence type="ECO:0000256" key="4">
    <source>
        <dbReference type="ARBA" id="ARBA00022840"/>
    </source>
</evidence>
<proteinExistence type="predicted"/>
<keyword evidence="2 7" id="KW-0812">Transmembrane</keyword>
<gene>
    <name evidence="10" type="primary">cydD</name>
    <name evidence="10" type="ORF">OQ497_05420</name>
</gene>
<dbReference type="Proteomes" id="UP001301152">
    <property type="component" value="Unassembled WGS sequence"/>
</dbReference>
<feature type="domain" description="ABC transmembrane type-1" evidence="9">
    <location>
        <begin position="25"/>
        <end position="307"/>
    </location>
</feature>
<dbReference type="InterPro" id="IPR003439">
    <property type="entry name" value="ABC_transporter-like_ATP-bd"/>
</dbReference>
<dbReference type="NCBIfam" id="TIGR02857">
    <property type="entry name" value="CydD"/>
    <property type="match status" value="1"/>
</dbReference>
<feature type="transmembrane region" description="Helical" evidence="7">
    <location>
        <begin position="143"/>
        <end position="160"/>
    </location>
</feature>
<dbReference type="PROSITE" id="PS50929">
    <property type="entry name" value="ABC_TM1F"/>
    <property type="match status" value="1"/>
</dbReference>
<dbReference type="InterPro" id="IPR017871">
    <property type="entry name" value="ABC_transporter-like_CS"/>
</dbReference>
<feature type="transmembrane region" description="Helical" evidence="7">
    <location>
        <begin position="60"/>
        <end position="82"/>
    </location>
</feature>
<keyword evidence="4" id="KW-0067">ATP-binding</keyword>
<evidence type="ECO:0000313" key="11">
    <source>
        <dbReference type="Proteomes" id="UP001301152"/>
    </source>
</evidence>
<feature type="transmembrane region" description="Helical" evidence="7">
    <location>
        <begin position="21"/>
        <end position="48"/>
    </location>
</feature>
<evidence type="ECO:0000256" key="7">
    <source>
        <dbReference type="SAM" id="Phobius"/>
    </source>
</evidence>
<comment type="caution">
    <text evidence="10">The sequence shown here is derived from an EMBL/GenBank/DDBJ whole genome shotgun (WGS) entry which is preliminary data.</text>
</comment>
<dbReference type="Gene3D" id="1.20.1560.10">
    <property type="entry name" value="ABC transporter type 1, transmembrane domain"/>
    <property type="match status" value="1"/>
</dbReference>
<dbReference type="EMBL" id="JAPIUZ010000002">
    <property type="protein sequence ID" value="MCX2563403.1"/>
    <property type="molecule type" value="Genomic_DNA"/>
</dbReference>
<dbReference type="RefSeq" id="WP_173559111.1">
    <property type="nucleotide sequence ID" value="NZ_JAPIUZ010000002.1"/>
</dbReference>
<evidence type="ECO:0000256" key="2">
    <source>
        <dbReference type="ARBA" id="ARBA00022692"/>
    </source>
</evidence>
<feature type="transmembrane region" description="Helical" evidence="7">
    <location>
        <begin position="166"/>
        <end position="186"/>
    </location>
</feature>
<dbReference type="PANTHER" id="PTHR24221:SF590">
    <property type="entry name" value="COMPONENT LINKED WITH THE ASSEMBLY OF CYTOCHROME' TRANSPORT TRANSMEMBRANE ATP-BINDING PROTEIN ABC TRANSPORTER CYDD-RELATED"/>
    <property type="match status" value="1"/>
</dbReference>
<feature type="domain" description="ABC transporter" evidence="8">
    <location>
        <begin position="344"/>
        <end position="562"/>
    </location>
</feature>
<accession>A0ABT3QDP0</accession>
<comment type="subcellular location">
    <subcellularLocation>
        <location evidence="1">Cell membrane</location>
        <topology evidence="1">Multi-pass membrane protein</topology>
    </subcellularLocation>
</comment>
<dbReference type="PROSITE" id="PS00211">
    <property type="entry name" value="ABC_TRANSPORTER_1"/>
    <property type="match status" value="1"/>
</dbReference>
<evidence type="ECO:0000259" key="8">
    <source>
        <dbReference type="PROSITE" id="PS50893"/>
    </source>
</evidence>
<evidence type="ECO:0000256" key="1">
    <source>
        <dbReference type="ARBA" id="ARBA00004651"/>
    </source>
</evidence>
<dbReference type="InterPro" id="IPR039421">
    <property type="entry name" value="Type_1_exporter"/>
</dbReference>
<evidence type="ECO:0000256" key="3">
    <source>
        <dbReference type="ARBA" id="ARBA00022741"/>
    </source>
</evidence>
<dbReference type="InterPro" id="IPR014216">
    <property type="entry name" value="ABC_transptr_CydD"/>
</dbReference>
<feature type="transmembrane region" description="Helical" evidence="7">
    <location>
        <begin position="244"/>
        <end position="266"/>
    </location>
</feature>